<feature type="transmembrane region" description="Helical" evidence="1">
    <location>
        <begin position="7"/>
        <end position="30"/>
    </location>
</feature>
<feature type="transmembrane region" description="Helical" evidence="1">
    <location>
        <begin position="119"/>
        <end position="141"/>
    </location>
</feature>
<protein>
    <recommendedName>
        <fullName evidence="2">DUF3592 domain-containing protein</fullName>
    </recommendedName>
</protein>
<dbReference type="Proteomes" id="UP000268857">
    <property type="component" value="Unassembled WGS sequence"/>
</dbReference>
<keyword evidence="1" id="KW-0472">Membrane</keyword>
<dbReference type="AlphaFoldDB" id="A0A3S1ALT3"/>
<feature type="domain" description="DUF3592" evidence="2">
    <location>
        <begin position="42"/>
        <end position="115"/>
    </location>
</feature>
<dbReference type="InterPro" id="IPR021994">
    <property type="entry name" value="DUF3592"/>
</dbReference>
<comment type="caution">
    <text evidence="3">The sequence shown here is derived from an EMBL/GenBank/DDBJ whole genome shotgun (WGS) entry which is preliminary data.</text>
</comment>
<accession>A0A3S1ALT3</accession>
<dbReference type="Pfam" id="PF12158">
    <property type="entry name" value="DUF3592"/>
    <property type="match status" value="1"/>
</dbReference>
<keyword evidence="1" id="KW-1133">Transmembrane helix</keyword>
<dbReference type="OrthoDB" id="4289693at2"/>
<evidence type="ECO:0000259" key="2">
    <source>
        <dbReference type="Pfam" id="PF12158"/>
    </source>
</evidence>
<dbReference type="STRING" id="211165.GCA_000317285_01014"/>
<keyword evidence="1" id="KW-0812">Transmembrane</keyword>
<keyword evidence="4" id="KW-1185">Reference proteome</keyword>
<evidence type="ECO:0000256" key="1">
    <source>
        <dbReference type="SAM" id="Phobius"/>
    </source>
</evidence>
<reference evidence="3 4" key="1">
    <citation type="journal article" date="2019" name="Genome Biol. Evol.">
        <title>Day and night: Metabolic profiles and evolutionary relationships of six axenic non-marine cyanobacteria.</title>
        <authorList>
            <person name="Will S.E."/>
            <person name="Henke P."/>
            <person name="Boedeker C."/>
            <person name="Huang S."/>
            <person name="Brinkmann H."/>
            <person name="Rohde M."/>
            <person name="Jarek M."/>
            <person name="Friedl T."/>
            <person name="Seufert S."/>
            <person name="Schumacher M."/>
            <person name="Overmann J."/>
            <person name="Neumann-Schaal M."/>
            <person name="Petersen J."/>
        </authorList>
    </citation>
    <scope>NUCLEOTIDE SEQUENCE [LARGE SCALE GENOMIC DNA]</scope>
    <source>
        <strain evidence="3 4">PCC 6912</strain>
    </source>
</reference>
<proteinExistence type="predicted"/>
<sequence>MDDSKSFLIFGSIFGGIGGIFAVIGIIFGVNTHSFVGTALSTQGTVIDLELRSSTDSKGRSSSVYYPVVKFAPSSGEQTIFKSNTGSNPPAFTKGQQVEVLYNPQKPNSAMINSWLELWFLPAIFTGMGSIFVLIGGVALVKSFPHLLNFKCK</sequence>
<name>A0A3S1ALT3_CHLFR</name>
<organism evidence="3 4">
    <name type="scientific">Chlorogloeopsis fritschii PCC 6912</name>
    <dbReference type="NCBI Taxonomy" id="211165"/>
    <lineage>
        <taxon>Bacteria</taxon>
        <taxon>Bacillati</taxon>
        <taxon>Cyanobacteriota</taxon>
        <taxon>Cyanophyceae</taxon>
        <taxon>Nostocales</taxon>
        <taxon>Chlorogloeopsidaceae</taxon>
        <taxon>Chlorogloeopsis</taxon>
    </lineage>
</organism>
<gene>
    <name evidence="3" type="ORF">PCC6912_17550</name>
</gene>
<evidence type="ECO:0000313" key="3">
    <source>
        <dbReference type="EMBL" id="RUR84161.1"/>
    </source>
</evidence>
<dbReference type="RefSeq" id="WP_016873572.1">
    <property type="nucleotide sequence ID" value="NZ_AJLN01000046.1"/>
</dbReference>
<evidence type="ECO:0000313" key="4">
    <source>
        <dbReference type="Proteomes" id="UP000268857"/>
    </source>
</evidence>
<dbReference type="EMBL" id="RSCJ01000005">
    <property type="protein sequence ID" value="RUR84161.1"/>
    <property type="molecule type" value="Genomic_DNA"/>
</dbReference>